<gene>
    <name evidence="1" type="ORF">CRM22_005890</name>
</gene>
<dbReference type="AlphaFoldDB" id="A0A4S2LNX5"/>
<reference evidence="1 2" key="1">
    <citation type="journal article" date="2019" name="BMC Genomics">
        <title>New insights from Opisthorchis felineus genome: update on genomics of the epidemiologically important liver flukes.</title>
        <authorList>
            <person name="Ershov N.I."/>
            <person name="Mordvinov V.A."/>
            <person name="Prokhortchouk E.B."/>
            <person name="Pakharukova M.Y."/>
            <person name="Gunbin K.V."/>
            <person name="Ustyantsev K."/>
            <person name="Genaev M.A."/>
            <person name="Blinov A.G."/>
            <person name="Mazur A."/>
            <person name="Boulygina E."/>
            <person name="Tsygankova S."/>
            <person name="Khrameeva E."/>
            <person name="Chekanov N."/>
            <person name="Fan G."/>
            <person name="Xiao A."/>
            <person name="Zhang H."/>
            <person name="Xu X."/>
            <person name="Yang H."/>
            <person name="Solovyev V."/>
            <person name="Lee S.M."/>
            <person name="Liu X."/>
            <person name="Afonnikov D.A."/>
            <person name="Skryabin K.G."/>
        </authorList>
    </citation>
    <scope>NUCLEOTIDE SEQUENCE [LARGE SCALE GENOMIC DNA]</scope>
    <source>
        <strain evidence="1">AK-0245</strain>
        <tissue evidence="1">Whole organism</tissue>
    </source>
</reference>
<dbReference type="EMBL" id="SJOL01006489">
    <property type="protein sequence ID" value="TGZ65422.1"/>
    <property type="molecule type" value="Genomic_DNA"/>
</dbReference>
<accession>A0A4S2LNX5</accession>
<dbReference type="Proteomes" id="UP000308267">
    <property type="component" value="Unassembled WGS sequence"/>
</dbReference>
<evidence type="ECO:0000313" key="1">
    <source>
        <dbReference type="EMBL" id="TGZ65422.1"/>
    </source>
</evidence>
<keyword evidence="2" id="KW-1185">Reference proteome</keyword>
<evidence type="ECO:0000313" key="2">
    <source>
        <dbReference type="Proteomes" id="UP000308267"/>
    </source>
</evidence>
<dbReference type="OrthoDB" id="10277039at2759"/>
<sequence length="109" mass="12401">MDESPLKLNCRRSLHISIPSPAGLVGETYEEICFGSRIHSDQMMGDGLPLFYRAGFVPTITTETIRPFVYSYTTWACRHQGLVLKLDIRNSTEGKRTTKAMKRKPPLNR</sequence>
<proteinExistence type="predicted"/>
<organism evidence="1 2">
    <name type="scientific">Opisthorchis felineus</name>
    <dbReference type="NCBI Taxonomy" id="147828"/>
    <lineage>
        <taxon>Eukaryota</taxon>
        <taxon>Metazoa</taxon>
        <taxon>Spiralia</taxon>
        <taxon>Lophotrochozoa</taxon>
        <taxon>Platyhelminthes</taxon>
        <taxon>Trematoda</taxon>
        <taxon>Digenea</taxon>
        <taxon>Opisthorchiida</taxon>
        <taxon>Opisthorchiata</taxon>
        <taxon>Opisthorchiidae</taxon>
        <taxon>Opisthorchis</taxon>
    </lineage>
</organism>
<protein>
    <submittedName>
        <fullName evidence="1">Uncharacterized protein</fullName>
    </submittedName>
</protein>
<name>A0A4S2LNX5_OPIFE</name>
<comment type="caution">
    <text evidence="1">The sequence shown here is derived from an EMBL/GenBank/DDBJ whole genome shotgun (WGS) entry which is preliminary data.</text>
</comment>